<feature type="non-terminal residue" evidence="3">
    <location>
        <position position="373"/>
    </location>
</feature>
<feature type="compositionally biased region" description="Polar residues" evidence="1">
    <location>
        <begin position="8"/>
        <end position="28"/>
    </location>
</feature>
<dbReference type="GO" id="GO:0007165">
    <property type="term" value="P:signal transduction"/>
    <property type="evidence" value="ECO:0007669"/>
    <property type="project" value="InterPro"/>
</dbReference>
<name>A0A4U0WUD8_9PEZI</name>
<dbReference type="Proteomes" id="UP000309340">
    <property type="component" value="Unassembled WGS sequence"/>
</dbReference>
<gene>
    <name evidence="3" type="ORF">B0A55_08318</name>
</gene>
<dbReference type="InterPro" id="IPR000198">
    <property type="entry name" value="RhoGAP_dom"/>
</dbReference>
<keyword evidence="4" id="KW-1185">Reference proteome</keyword>
<evidence type="ECO:0000256" key="1">
    <source>
        <dbReference type="SAM" id="MobiDB-lite"/>
    </source>
</evidence>
<protein>
    <recommendedName>
        <fullName evidence="2">Rho-GAP domain-containing protein</fullName>
    </recommendedName>
</protein>
<evidence type="ECO:0000313" key="3">
    <source>
        <dbReference type="EMBL" id="TKA66871.1"/>
    </source>
</evidence>
<evidence type="ECO:0000313" key="4">
    <source>
        <dbReference type="Proteomes" id="UP000309340"/>
    </source>
</evidence>
<comment type="caution">
    <text evidence="3">The sequence shown here is derived from an EMBL/GenBank/DDBJ whole genome shotgun (WGS) entry which is preliminary data.</text>
</comment>
<feature type="region of interest" description="Disordered" evidence="1">
    <location>
        <begin position="1"/>
        <end position="269"/>
    </location>
</feature>
<organism evidence="3 4">
    <name type="scientific">Friedmanniomyces simplex</name>
    <dbReference type="NCBI Taxonomy" id="329884"/>
    <lineage>
        <taxon>Eukaryota</taxon>
        <taxon>Fungi</taxon>
        <taxon>Dikarya</taxon>
        <taxon>Ascomycota</taxon>
        <taxon>Pezizomycotina</taxon>
        <taxon>Dothideomycetes</taxon>
        <taxon>Dothideomycetidae</taxon>
        <taxon>Mycosphaerellales</taxon>
        <taxon>Teratosphaeriaceae</taxon>
        <taxon>Friedmanniomyces</taxon>
    </lineage>
</organism>
<feature type="compositionally biased region" description="Basic and acidic residues" evidence="1">
    <location>
        <begin position="247"/>
        <end position="263"/>
    </location>
</feature>
<dbReference type="AlphaFoldDB" id="A0A4U0WUD8"/>
<proteinExistence type="predicted"/>
<feature type="compositionally biased region" description="Low complexity" evidence="1">
    <location>
        <begin position="39"/>
        <end position="57"/>
    </location>
</feature>
<dbReference type="PROSITE" id="PS50238">
    <property type="entry name" value="RHOGAP"/>
    <property type="match status" value="1"/>
</dbReference>
<feature type="domain" description="Rho-GAP" evidence="2">
    <location>
        <begin position="326"/>
        <end position="373"/>
    </location>
</feature>
<feature type="compositionally biased region" description="Low complexity" evidence="1">
    <location>
        <begin position="84"/>
        <end position="94"/>
    </location>
</feature>
<evidence type="ECO:0000259" key="2">
    <source>
        <dbReference type="PROSITE" id="PS50238"/>
    </source>
</evidence>
<dbReference type="OrthoDB" id="185175at2759"/>
<sequence>MQRHPKPTNLTINSKSAVEAAQTASRPASSPIHLEGVDLSSFGGELGGSTLTSLPALPSSPPTSPGHRRGQSKNILSTFKSRSQESAQQRSQPRQAREENDAHRPGSSMAKVYQLKKNPGSTPELSLLGSAENVGKMSGDANNTATPDPRPQPSPHHSDTSVTSRRTAKPTGPFRNPLARTKSLRRDSHSKTKPDPKPLLEQPPNTAPLASDWPRQQDMRLLGTKGKDKRGKSAERAPGLESDENLVEVKPHAREKEKGKEKSGFMSGSKNAVTKTTKASGNFLTRLGKIGRSSSNNEKEVPDSEYVLKFINLPLVEQTRITRISKDLSNCRDKTEYWMPSLPWRCIDYLNLNCESEGLYRVPGSGPQVKKWQ</sequence>
<feature type="compositionally biased region" description="Basic and acidic residues" evidence="1">
    <location>
        <begin position="184"/>
        <end position="198"/>
    </location>
</feature>
<reference evidence="3 4" key="1">
    <citation type="submission" date="2017-03" db="EMBL/GenBank/DDBJ databases">
        <title>Genomes of endolithic fungi from Antarctica.</title>
        <authorList>
            <person name="Coleine C."/>
            <person name="Masonjones S."/>
            <person name="Stajich J.E."/>
        </authorList>
    </citation>
    <scope>NUCLEOTIDE SEQUENCE [LARGE SCALE GENOMIC DNA]</scope>
    <source>
        <strain evidence="3 4">CCFEE 5184</strain>
    </source>
</reference>
<feature type="compositionally biased region" description="Basic and acidic residues" evidence="1">
    <location>
        <begin position="95"/>
        <end position="104"/>
    </location>
</feature>
<dbReference type="EMBL" id="NAJQ01000612">
    <property type="protein sequence ID" value="TKA66871.1"/>
    <property type="molecule type" value="Genomic_DNA"/>
</dbReference>
<accession>A0A4U0WUD8</accession>
<dbReference type="STRING" id="329884.A0A4U0WUD8"/>